<dbReference type="Proteomes" id="UP000663829">
    <property type="component" value="Unassembled WGS sequence"/>
</dbReference>
<dbReference type="PANTHER" id="PTHR11360">
    <property type="entry name" value="MONOCARBOXYLATE TRANSPORTER"/>
    <property type="match status" value="1"/>
</dbReference>
<keyword evidence="1" id="KW-0812">Transmembrane</keyword>
<name>A0A815H3C5_9BILA</name>
<comment type="caution">
    <text evidence="2">The sequence shown here is derived from an EMBL/GenBank/DDBJ whole genome shotgun (WGS) entry which is preliminary data.</text>
</comment>
<evidence type="ECO:0000256" key="1">
    <source>
        <dbReference type="SAM" id="Phobius"/>
    </source>
</evidence>
<gene>
    <name evidence="2" type="ORF">GPM918_LOCUS30700</name>
    <name evidence="3" type="ORF">SRO942_LOCUS31324</name>
</gene>
<proteinExistence type="predicted"/>
<dbReference type="OrthoDB" id="6499973at2759"/>
<dbReference type="Gene3D" id="1.20.1250.20">
    <property type="entry name" value="MFS general substrate transporter like domains"/>
    <property type="match status" value="1"/>
</dbReference>
<feature type="transmembrane region" description="Helical" evidence="1">
    <location>
        <begin position="432"/>
        <end position="453"/>
    </location>
</feature>
<reference evidence="2" key="1">
    <citation type="submission" date="2021-02" db="EMBL/GenBank/DDBJ databases">
        <authorList>
            <person name="Nowell W R."/>
        </authorList>
    </citation>
    <scope>NUCLEOTIDE SEQUENCE</scope>
</reference>
<dbReference type="AlphaFoldDB" id="A0A815H3C5"/>
<feature type="transmembrane region" description="Helical" evidence="1">
    <location>
        <begin position="100"/>
        <end position="118"/>
    </location>
</feature>
<dbReference type="GO" id="GO:0008028">
    <property type="term" value="F:monocarboxylic acid transmembrane transporter activity"/>
    <property type="evidence" value="ECO:0007669"/>
    <property type="project" value="TreeGrafter"/>
</dbReference>
<dbReference type="InterPro" id="IPR050327">
    <property type="entry name" value="Proton-linked_MCT"/>
</dbReference>
<dbReference type="Proteomes" id="UP000681722">
    <property type="component" value="Unassembled WGS sequence"/>
</dbReference>
<feature type="transmembrane region" description="Helical" evidence="1">
    <location>
        <begin position="68"/>
        <end position="88"/>
    </location>
</feature>
<evidence type="ECO:0008006" key="5">
    <source>
        <dbReference type="Google" id="ProtNLM"/>
    </source>
</evidence>
<dbReference type="EMBL" id="CAJNOQ010014691">
    <property type="protein sequence ID" value="CAF1346679.1"/>
    <property type="molecule type" value="Genomic_DNA"/>
</dbReference>
<feature type="transmembrane region" description="Helical" evidence="1">
    <location>
        <begin position="161"/>
        <end position="182"/>
    </location>
</feature>
<dbReference type="EMBL" id="CAJOBC010061997">
    <property type="protein sequence ID" value="CAF4213115.1"/>
    <property type="molecule type" value="Genomic_DNA"/>
</dbReference>
<dbReference type="InterPro" id="IPR036259">
    <property type="entry name" value="MFS_trans_sf"/>
</dbReference>
<dbReference type="PANTHER" id="PTHR11360:SF286">
    <property type="entry name" value="GH22266P"/>
    <property type="match status" value="1"/>
</dbReference>
<feature type="transmembrane region" description="Helical" evidence="1">
    <location>
        <begin position="465"/>
        <end position="481"/>
    </location>
</feature>
<protein>
    <recommendedName>
        <fullName evidence="5">Major facilitator superfamily (MFS) profile domain-containing protein</fullName>
    </recommendedName>
</protein>
<feature type="transmembrane region" description="Helical" evidence="1">
    <location>
        <begin position="30"/>
        <end position="48"/>
    </location>
</feature>
<keyword evidence="4" id="KW-1185">Reference proteome</keyword>
<accession>A0A815H3C5</accession>
<dbReference type="Pfam" id="PF07690">
    <property type="entry name" value="MFS_1"/>
    <property type="match status" value="1"/>
</dbReference>
<keyword evidence="1" id="KW-1133">Transmembrane helix</keyword>
<evidence type="ECO:0000313" key="2">
    <source>
        <dbReference type="EMBL" id="CAF1346679.1"/>
    </source>
</evidence>
<evidence type="ECO:0000313" key="3">
    <source>
        <dbReference type="EMBL" id="CAF4213115.1"/>
    </source>
</evidence>
<feature type="transmembrane region" description="Helical" evidence="1">
    <location>
        <begin position="188"/>
        <end position="210"/>
    </location>
</feature>
<dbReference type="SUPFAM" id="SSF103473">
    <property type="entry name" value="MFS general substrate transporter"/>
    <property type="match status" value="1"/>
</dbReference>
<feature type="transmembrane region" description="Helical" evidence="1">
    <location>
        <begin position="124"/>
        <end position="149"/>
    </location>
</feature>
<keyword evidence="1" id="KW-0472">Membrane</keyword>
<evidence type="ECO:0000313" key="4">
    <source>
        <dbReference type="Proteomes" id="UP000663829"/>
    </source>
</evidence>
<feature type="transmembrane region" description="Helical" evidence="1">
    <location>
        <begin position="394"/>
        <end position="420"/>
    </location>
</feature>
<sequence>MNTTDETLQSKKTDSDTPQYKWVIQPPDGGFGWVIALAAMMCNLLSKSSEATNLFDFSLQESFKTTDMLILMVGSIPCGVYMLVGPIVSGLANKFGCRPIIITGSIGAAMCMILSTWSKNVYHMMIIYGVFGGIFFGMVYLPSIVMVSFYFDEKRAIANGLVTAGTGIGALSFGPLANFLFAKFGWHIGMYIFAGMMLSCILFGAIMIPLMPKNGATKKYVTALPKMSHCYFSKLGFINKKAPLLSTPIIASGELRRSGDTTVIVSSADDLTPPLNISSEYPRIRTLSTSSKASSGARQNLSAFTNPEDAGRPLYKKDIFLSSTQNLYRSSSAFNLSAESGTGKYMASITNIPTQLQQEQGTVAVSAEKTSRFKAFIDILVAMLDFSILSNKKMLLICIGNIFSMLGYYLPIMCLVSFAIDDLKMEKTKASFLLTVFGAANTFGRFAGGWLIFIPGLNALRVHNALLFIAGILTCLAAYAYDFKTAALYAGLCGFAIGKETHL</sequence>
<dbReference type="InterPro" id="IPR011701">
    <property type="entry name" value="MFS"/>
</dbReference>
<organism evidence="2 4">
    <name type="scientific">Didymodactylos carnosus</name>
    <dbReference type="NCBI Taxonomy" id="1234261"/>
    <lineage>
        <taxon>Eukaryota</taxon>
        <taxon>Metazoa</taxon>
        <taxon>Spiralia</taxon>
        <taxon>Gnathifera</taxon>
        <taxon>Rotifera</taxon>
        <taxon>Eurotatoria</taxon>
        <taxon>Bdelloidea</taxon>
        <taxon>Philodinida</taxon>
        <taxon>Philodinidae</taxon>
        <taxon>Didymodactylos</taxon>
    </lineage>
</organism>